<proteinExistence type="predicted"/>
<protein>
    <submittedName>
        <fullName evidence="3">Uncharacterized protein</fullName>
    </submittedName>
</protein>
<dbReference type="EMBL" id="CP137316">
    <property type="protein sequence ID" value="WQF90546.1"/>
    <property type="molecule type" value="Genomic_DNA"/>
</dbReference>
<organism evidence="3 4">
    <name type="scientific">Colletotrichum destructivum</name>
    <dbReference type="NCBI Taxonomy" id="34406"/>
    <lineage>
        <taxon>Eukaryota</taxon>
        <taxon>Fungi</taxon>
        <taxon>Dikarya</taxon>
        <taxon>Ascomycota</taxon>
        <taxon>Pezizomycotina</taxon>
        <taxon>Sordariomycetes</taxon>
        <taxon>Hypocreomycetidae</taxon>
        <taxon>Glomerellales</taxon>
        <taxon>Glomerellaceae</taxon>
        <taxon>Colletotrichum</taxon>
        <taxon>Colletotrichum destructivum species complex</taxon>
    </lineage>
</organism>
<evidence type="ECO:0000256" key="1">
    <source>
        <dbReference type="SAM" id="Coils"/>
    </source>
</evidence>
<accession>A0AAX4J569</accession>
<reference evidence="4" key="1">
    <citation type="journal article" date="2023" name="bioRxiv">
        <title>Complete genome of the Medicago anthracnose fungus, Colletotrichum destructivum, reveals a mini-chromosome-like region within a core chromosome.</title>
        <authorList>
            <person name="Lapalu N."/>
            <person name="Simon A."/>
            <person name="Lu A."/>
            <person name="Plaumann P.-L."/>
            <person name="Amselem J."/>
            <person name="Pigne S."/>
            <person name="Auger A."/>
            <person name="Koch C."/>
            <person name="Dallery J.-F."/>
            <person name="O'Connell R.J."/>
        </authorList>
    </citation>
    <scope>NUCLEOTIDE SEQUENCE [LARGE SCALE GENOMIC DNA]</scope>
    <source>
        <strain evidence="4">CBS 520.97</strain>
    </source>
</reference>
<feature type="region of interest" description="Disordered" evidence="2">
    <location>
        <begin position="123"/>
        <end position="160"/>
    </location>
</feature>
<evidence type="ECO:0000313" key="3">
    <source>
        <dbReference type="EMBL" id="WQF90546.1"/>
    </source>
</evidence>
<feature type="region of interest" description="Disordered" evidence="2">
    <location>
        <begin position="564"/>
        <end position="591"/>
    </location>
</feature>
<dbReference type="RefSeq" id="XP_062787766.1">
    <property type="nucleotide sequence ID" value="XM_062931715.1"/>
</dbReference>
<dbReference type="GeneID" id="87952059"/>
<feature type="coiled-coil region" evidence="1">
    <location>
        <begin position="488"/>
        <end position="539"/>
    </location>
</feature>
<keyword evidence="4" id="KW-1185">Reference proteome</keyword>
<dbReference type="KEGG" id="cdet:87952059"/>
<feature type="region of interest" description="Disordered" evidence="2">
    <location>
        <begin position="173"/>
        <end position="205"/>
    </location>
</feature>
<dbReference type="AlphaFoldDB" id="A0AAX4J569"/>
<feature type="region of interest" description="Disordered" evidence="2">
    <location>
        <begin position="1"/>
        <end position="45"/>
    </location>
</feature>
<feature type="compositionally biased region" description="Polar residues" evidence="2">
    <location>
        <begin position="35"/>
        <end position="45"/>
    </location>
</feature>
<keyword evidence="1" id="KW-0175">Coiled coil</keyword>
<evidence type="ECO:0000313" key="4">
    <source>
        <dbReference type="Proteomes" id="UP001322277"/>
    </source>
</evidence>
<gene>
    <name evidence="3" type="ORF">CDEST_15560</name>
</gene>
<evidence type="ECO:0000256" key="2">
    <source>
        <dbReference type="SAM" id="MobiDB-lite"/>
    </source>
</evidence>
<name>A0AAX4J569_9PEZI</name>
<dbReference type="Proteomes" id="UP001322277">
    <property type="component" value="Chromosome 12"/>
</dbReference>
<feature type="compositionally biased region" description="Basic and acidic residues" evidence="2">
    <location>
        <begin position="173"/>
        <end position="182"/>
    </location>
</feature>
<sequence length="591" mass="64808">MDDGPDAPGGFTLHQQPPKPNDLSFPPARDPSAPSRCSRSLIPQLTSDRLNTGSAFYFFDGAERSRDNRAVTRGNFSPMAKLISSTRPRNSLLVVKQQQSLKPSLKTSGGKLQKTFTATFRQEDAQIGRNNRSPPSLPQECRREPAPVSTPGFHDIEDNENEGTLDVSIREVEHAARPEPVPKRGQKRKSTELSKADGLGSDSDEFPDIYKMLGTPAPSISRLANRTTILPLSTHRETMDGGVVEKRTITQTVIPTQRTSIMNDSPNGISTPRQISRAKGNQHALGRAPSNALQISTSPEPSRKARALGFQASTQPIWPCAMKDPDDCFHVCDYDEHLLATRSCPTGTLMPATATQLRPASIPLDNTESFDELTTPNTTSGPRSTVFKAMDHHRPVATDAGNFTSSNPSNDQLPQQIAASQGQKSAILKFILSNPNAIKTKEKMIQEQREQNSKDYAKALLKGSKEDRARVKSAREPLLKQHAGLQRVMKLLESLAALEDEKETLATKIANAYDKGCNTEQDENRLDDLADQVKMLEQSIDRDLPTAGIQDEFFTEGCGRSEPIGIGRLSSPKRPSWTLSSVQAAAEKDNL</sequence>